<evidence type="ECO:0000256" key="4">
    <source>
        <dbReference type="ARBA" id="ARBA00021024"/>
    </source>
</evidence>
<evidence type="ECO:0000256" key="2">
    <source>
        <dbReference type="ARBA" id="ARBA00004496"/>
    </source>
</evidence>
<keyword evidence="7" id="KW-1133">Transmembrane helix</keyword>
<reference evidence="12" key="1">
    <citation type="submission" date="2025-08" db="UniProtKB">
        <authorList>
            <consortium name="Ensembl"/>
        </authorList>
    </citation>
    <scope>IDENTIFICATION</scope>
</reference>
<evidence type="ECO:0000256" key="6">
    <source>
        <dbReference type="ARBA" id="ARBA00022692"/>
    </source>
</evidence>
<reference evidence="12" key="2">
    <citation type="submission" date="2025-09" db="UniProtKB">
        <authorList>
            <consortium name="Ensembl"/>
        </authorList>
    </citation>
    <scope>IDENTIFICATION</scope>
</reference>
<dbReference type="InterPro" id="IPR019168">
    <property type="entry name" value="NEP1-R1"/>
</dbReference>
<dbReference type="GO" id="GO:0006629">
    <property type="term" value="P:lipid metabolic process"/>
    <property type="evidence" value="ECO:0007669"/>
    <property type="project" value="UniProtKB-KW"/>
</dbReference>
<dbReference type="GO" id="GO:0031965">
    <property type="term" value="C:nuclear membrane"/>
    <property type="evidence" value="ECO:0007669"/>
    <property type="project" value="UniProtKB-SubCell"/>
</dbReference>
<dbReference type="PANTHER" id="PTHR20996">
    <property type="entry name" value="NUCLEAR ENVELOPE PHOSPHATASE-REGULATORY SUBUNIT 1"/>
    <property type="match status" value="1"/>
</dbReference>
<evidence type="ECO:0000313" key="13">
    <source>
        <dbReference type="Proteomes" id="UP000694421"/>
    </source>
</evidence>
<keyword evidence="6" id="KW-0812">Transmembrane</keyword>
<keyword evidence="5" id="KW-0963">Cytoplasm</keyword>
<comment type="similarity">
    <text evidence="3">Belongs to the CNEP1R1 family.</text>
</comment>
<keyword evidence="13" id="KW-1185">Reference proteome</keyword>
<accession>A0A8D0AZH6</accession>
<proteinExistence type="inferred from homology"/>
<evidence type="ECO:0000256" key="5">
    <source>
        <dbReference type="ARBA" id="ARBA00022490"/>
    </source>
</evidence>
<keyword evidence="10" id="KW-0539">Nucleus</keyword>
<protein>
    <recommendedName>
        <fullName evidence="4">Nuclear envelope phosphatase-regulatory subunit 1</fullName>
    </recommendedName>
    <alternativeName>
        <fullName evidence="11">Transmembrane protein 188</fullName>
    </alternativeName>
</protein>
<evidence type="ECO:0000256" key="10">
    <source>
        <dbReference type="ARBA" id="ARBA00023242"/>
    </source>
</evidence>
<keyword evidence="8" id="KW-0443">Lipid metabolism</keyword>
<dbReference type="Proteomes" id="UP000694421">
    <property type="component" value="Unplaced"/>
</dbReference>
<evidence type="ECO:0000256" key="8">
    <source>
        <dbReference type="ARBA" id="ARBA00023098"/>
    </source>
</evidence>
<dbReference type="Pfam" id="PF09771">
    <property type="entry name" value="Tmemb_18A"/>
    <property type="match status" value="1"/>
</dbReference>
<evidence type="ECO:0000256" key="11">
    <source>
        <dbReference type="ARBA" id="ARBA00030458"/>
    </source>
</evidence>
<dbReference type="PANTHER" id="PTHR20996:SF1">
    <property type="entry name" value="NUCLEAR ENVELOPE PHOSPHATASE-REGULATORY SUBUNIT 1"/>
    <property type="match status" value="1"/>
</dbReference>
<name>A0A8D0AZH6_SALMN</name>
<evidence type="ECO:0000313" key="12">
    <source>
        <dbReference type="Ensembl" id="ENSSMRP00000001175.1"/>
    </source>
</evidence>
<evidence type="ECO:0000256" key="1">
    <source>
        <dbReference type="ARBA" id="ARBA00004232"/>
    </source>
</evidence>
<sequence length="85" mass="9303">CPEAVGGPLCDTGCWTRWAVASSKGVLFFTSPWNNPFFTVSSITLIQKSVVTATIKATHCRTVLAEYMSCNDTGKLILKHCLHIQ</sequence>
<evidence type="ECO:0000256" key="3">
    <source>
        <dbReference type="ARBA" id="ARBA00010998"/>
    </source>
</evidence>
<dbReference type="Ensembl" id="ENSSMRT00000001418.1">
    <property type="protein sequence ID" value="ENSSMRP00000001175.1"/>
    <property type="gene ID" value="ENSSMRG00000001034.1"/>
</dbReference>
<comment type="subcellular location">
    <subcellularLocation>
        <location evidence="2">Cytoplasm</location>
    </subcellularLocation>
    <subcellularLocation>
        <location evidence="1">Nucleus membrane</location>
        <topology evidence="1">Multi-pass membrane protein</topology>
    </subcellularLocation>
</comment>
<evidence type="ECO:0000256" key="7">
    <source>
        <dbReference type="ARBA" id="ARBA00022989"/>
    </source>
</evidence>
<organism evidence="12 13">
    <name type="scientific">Salvator merianae</name>
    <name type="common">Argentine black and white tegu</name>
    <name type="synonym">Tupinambis merianae</name>
    <dbReference type="NCBI Taxonomy" id="96440"/>
    <lineage>
        <taxon>Eukaryota</taxon>
        <taxon>Metazoa</taxon>
        <taxon>Chordata</taxon>
        <taxon>Craniata</taxon>
        <taxon>Vertebrata</taxon>
        <taxon>Euteleostomi</taxon>
        <taxon>Lepidosauria</taxon>
        <taxon>Squamata</taxon>
        <taxon>Bifurcata</taxon>
        <taxon>Unidentata</taxon>
        <taxon>Episquamata</taxon>
        <taxon>Laterata</taxon>
        <taxon>Teiioidea</taxon>
        <taxon>Teiidae</taxon>
        <taxon>Salvator</taxon>
    </lineage>
</organism>
<dbReference type="GO" id="GO:0071595">
    <property type="term" value="C:Nem1-Spo7 phosphatase complex"/>
    <property type="evidence" value="ECO:0007669"/>
    <property type="project" value="InterPro"/>
</dbReference>
<dbReference type="AlphaFoldDB" id="A0A8D0AZH6"/>
<evidence type="ECO:0000256" key="9">
    <source>
        <dbReference type="ARBA" id="ARBA00023136"/>
    </source>
</evidence>
<keyword evidence="9" id="KW-0472">Membrane</keyword>
<dbReference type="GO" id="GO:0005737">
    <property type="term" value="C:cytoplasm"/>
    <property type="evidence" value="ECO:0007669"/>
    <property type="project" value="UniProtKB-SubCell"/>
</dbReference>